<dbReference type="EMBL" id="WJXA01000003">
    <property type="protein sequence ID" value="KAF7148509.1"/>
    <property type="molecule type" value="Genomic_DNA"/>
</dbReference>
<evidence type="ECO:0000313" key="2">
    <source>
        <dbReference type="Proteomes" id="UP000626092"/>
    </source>
</evidence>
<dbReference type="Proteomes" id="UP000626092">
    <property type="component" value="Unassembled WGS sequence"/>
</dbReference>
<comment type="caution">
    <text evidence="1">The sequence shown here is derived from an EMBL/GenBank/DDBJ whole genome shotgun (WGS) entry which is preliminary data.</text>
</comment>
<dbReference type="OrthoDB" id="276388at2759"/>
<reference evidence="1" key="1">
    <citation type="submission" date="2019-11" db="EMBL/GenBank/DDBJ databases">
        <authorList>
            <person name="Liu Y."/>
            <person name="Hou J."/>
            <person name="Li T.-Q."/>
            <person name="Guan C.-H."/>
            <person name="Wu X."/>
            <person name="Wu H.-Z."/>
            <person name="Ling F."/>
            <person name="Zhang R."/>
            <person name="Shi X.-G."/>
            <person name="Ren J.-P."/>
            <person name="Chen E.-F."/>
            <person name="Sun J.-M."/>
        </authorList>
    </citation>
    <scope>NUCLEOTIDE SEQUENCE</scope>
    <source>
        <strain evidence="1">Adult_tree_wgs_1</strain>
        <tissue evidence="1">Leaves</tissue>
    </source>
</reference>
<protein>
    <submittedName>
        <fullName evidence="1">Uncharacterized protein</fullName>
    </submittedName>
</protein>
<name>A0A834HCB5_RHOSS</name>
<organism evidence="1 2">
    <name type="scientific">Rhododendron simsii</name>
    <name type="common">Sims's rhododendron</name>
    <dbReference type="NCBI Taxonomy" id="118357"/>
    <lineage>
        <taxon>Eukaryota</taxon>
        <taxon>Viridiplantae</taxon>
        <taxon>Streptophyta</taxon>
        <taxon>Embryophyta</taxon>
        <taxon>Tracheophyta</taxon>
        <taxon>Spermatophyta</taxon>
        <taxon>Magnoliopsida</taxon>
        <taxon>eudicotyledons</taxon>
        <taxon>Gunneridae</taxon>
        <taxon>Pentapetalae</taxon>
        <taxon>asterids</taxon>
        <taxon>Ericales</taxon>
        <taxon>Ericaceae</taxon>
        <taxon>Ericoideae</taxon>
        <taxon>Rhodoreae</taxon>
        <taxon>Rhododendron</taxon>
    </lineage>
</organism>
<dbReference type="PANTHER" id="PTHR37217:SF1">
    <property type="entry name" value="EXPRESSED PROTEIN"/>
    <property type="match status" value="1"/>
</dbReference>
<dbReference type="AlphaFoldDB" id="A0A834HCB5"/>
<evidence type="ECO:0000313" key="1">
    <source>
        <dbReference type="EMBL" id="KAF7148509.1"/>
    </source>
</evidence>
<accession>A0A834HCB5</accession>
<dbReference type="GO" id="GO:0009507">
    <property type="term" value="C:chloroplast"/>
    <property type="evidence" value="ECO:0007669"/>
    <property type="project" value="TreeGrafter"/>
</dbReference>
<dbReference type="PANTHER" id="PTHR37217">
    <property type="entry name" value="EXPRESSED PROTEIN"/>
    <property type="match status" value="1"/>
</dbReference>
<keyword evidence="2" id="KW-1185">Reference proteome</keyword>
<gene>
    <name evidence="1" type="ORF">RHSIM_Rhsim03G0035800</name>
</gene>
<sequence>MGSRTVTENFPRTITEKFPVGMGMVDALDNRTGIGADAEHNISGIDYINTPSVAACWGLKYSGCGFLGFYPAPSNEGEGAVAVFNFEDFPEKDWSFLETGDINSDEELKRKINLILSAGEIEETSRVLVSIGSEGFVDQIMNSLTCQLLLVVHDSLLVLCCIKEKYDFVRCWQGELIYVPDEWAPFDVVFLYFLPGLPFELDQIFGALGKCCLPGARIVISHPQGREVLEQQRRQFPDVVTSDLPDKMTLQNIAADHSFQMIEFVDKHGFYLAVLKFSGNDSGK</sequence>
<proteinExistence type="predicted"/>